<keyword evidence="2" id="KW-1185">Reference proteome</keyword>
<protein>
    <submittedName>
        <fullName evidence="1">Uncharacterized protein</fullName>
    </submittedName>
</protein>
<reference evidence="1" key="1">
    <citation type="journal article" date="2023" name="Genome Biol. Evol.">
        <title>Long-read-based Genome Assembly of Drosophila gunungcola Reveals Fewer Chemosensory Genes in Flower-breeding Species.</title>
        <authorList>
            <person name="Negi A."/>
            <person name="Liao B.Y."/>
            <person name="Yeh S.D."/>
        </authorList>
    </citation>
    <scope>NUCLEOTIDE SEQUENCE</scope>
    <source>
        <strain evidence="1">Sukarami</strain>
    </source>
</reference>
<dbReference type="Pfam" id="PF00227">
    <property type="entry name" value="Proteasome"/>
    <property type="match status" value="1"/>
</dbReference>
<dbReference type="InterPro" id="IPR029055">
    <property type="entry name" value="Ntn_hydrolases_N"/>
</dbReference>
<proteinExistence type="predicted"/>
<name>A0A9Q0BN77_9MUSC</name>
<dbReference type="AlphaFoldDB" id="A0A9Q0BN77"/>
<dbReference type="Gene3D" id="3.60.20.10">
    <property type="entry name" value="Glutamine Phosphoribosylpyrophosphate, subunit 1, domain 1"/>
    <property type="match status" value="1"/>
</dbReference>
<evidence type="ECO:0000313" key="1">
    <source>
        <dbReference type="EMBL" id="KAI8037639.1"/>
    </source>
</evidence>
<dbReference type="GO" id="GO:0051603">
    <property type="term" value="P:proteolysis involved in protein catabolic process"/>
    <property type="evidence" value="ECO:0007669"/>
    <property type="project" value="InterPro"/>
</dbReference>
<evidence type="ECO:0000313" key="2">
    <source>
        <dbReference type="Proteomes" id="UP001059596"/>
    </source>
</evidence>
<comment type="caution">
    <text evidence="1">The sequence shown here is derived from an EMBL/GenBank/DDBJ whole genome shotgun (WGS) entry which is preliminary data.</text>
</comment>
<sequence length="120" mass="13515">MSDNGERTRKEGSMVRDLLCQKFEYDESVDILLGGQDDLGLHIYSLKANGGSRRVIYAAKGKESDEAVAYLAEHWKESLTLDEAEQLARESLKLEDNDFVEICIINRAEQTEEAASDEDN</sequence>
<dbReference type="Proteomes" id="UP001059596">
    <property type="component" value="Unassembled WGS sequence"/>
</dbReference>
<dbReference type="OrthoDB" id="7868036at2759"/>
<dbReference type="GO" id="GO:0005839">
    <property type="term" value="C:proteasome core complex"/>
    <property type="evidence" value="ECO:0007669"/>
    <property type="project" value="InterPro"/>
</dbReference>
<gene>
    <name evidence="1" type="ORF">M5D96_009807</name>
</gene>
<organism evidence="1 2">
    <name type="scientific">Drosophila gunungcola</name>
    <name type="common">fruit fly</name>
    <dbReference type="NCBI Taxonomy" id="103775"/>
    <lineage>
        <taxon>Eukaryota</taxon>
        <taxon>Metazoa</taxon>
        <taxon>Ecdysozoa</taxon>
        <taxon>Arthropoda</taxon>
        <taxon>Hexapoda</taxon>
        <taxon>Insecta</taxon>
        <taxon>Pterygota</taxon>
        <taxon>Neoptera</taxon>
        <taxon>Endopterygota</taxon>
        <taxon>Diptera</taxon>
        <taxon>Brachycera</taxon>
        <taxon>Muscomorpha</taxon>
        <taxon>Ephydroidea</taxon>
        <taxon>Drosophilidae</taxon>
        <taxon>Drosophila</taxon>
        <taxon>Sophophora</taxon>
    </lineage>
</organism>
<dbReference type="EMBL" id="JAMKOV010000012">
    <property type="protein sequence ID" value="KAI8037639.1"/>
    <property type="molecule type" value="Genomic_DNA"/>
</dbReference>
<dbReference type="InterPro" id="IPR001353">
    <property type="entry name" value="Proteasome_sua/b"/>
</dbReference>
<dbReference type="SUPFAM" id="SSF56235">
    <property type="entry name" value="N-terminal nucleophile aminohydrolases (Ntn hydrolases)"/>
    <property type="match status" value="1"/>
</dbReference>
<accession>A0A9Q0BN77</accession>